<protein>
    <submittedName>
        <fullName evidence="2">12215_t:CDS:1</fullName>
    </submittedName>
</protein>
<name>A0A9N9P0F9_9GLOM</name>
<dbReference type="InterPro" id="IPR041698">
    <property type="entry name" value="Methyltransf_25"/>
</dbReference>
<proteinExistence type="predicted"/>
<dbReference type="InterPro" id="IPR029063">
    <property type="entry name" value="SAM-dependent_MTases_sf"/>
</dbReference>
<sequence>MEETLKMGARVLDGGCGPGTWLLDMATHYPNSQFFGVDIIPVYPSQIKPANVNFYQCDLIHLEQLGFEQNSFDMVRLAHMQFVTSESDFVKIIEEMLKLLKPGGYIEFVEGGLGVSNSGPNITRILQT</sequence>
<evidence type="ECO:0000259" key="1">
    <source>
        <dbReference type="Pfam" id="PF13649"/>
    </source>
</evidence>
<dbReference type="Gene3D" id="3.40.50.150">
    <property type="entry name" value="Vaccinia Virus protein VP39"/>
    <property type="match status" value="1"/>
</dbReference>
<dbReference type="PANTHER" id="PTHR43591:SF110">
    <property type="entry name" value="RHODANESE DOMAIN-CONTAINING PROTEIN"/>
    <property type="match status" value="1"/>
</dbReference>
<evidence type="ECO:0000313" key="3">
    <source>
        <dbReference type="Proteomes" id="UP000789508"/>
    </source>
</evidence>
<accession>A0A9N9P0F9</accession>
<gene>
    <name evidence="2" type="ORF">ALEPTO_LOCUS14255</name>
</gene>
<comment type="caution">
    <text evidence="2">The sequence shown here is derived from an EMBL/GenBank/DDBJ whole genome shotgun (WGS) entry which is preliminary data.</text>
</comment>
<reference evidence="2" key="1">
    <citation type="submission" date="2021-06" db="EMBL/GenBank/DDBJ databases">
        <authorList>
            <person name="Kallberg Y."/>
            <person name="Tangrot J."/>
            <person name="Rosling A."/>
        </authorList>
    </citation>
    <scope>NUCLEOTIDE SEQUENCE</scope>
    <source>
        <strain evidence="2">FL130A</strain>
    </source>
</reference>
<dbReference type="Proteomes" id="UP000789508">
    <property type="component" value="Unassembled WGS sequence"/>
</dbReference>
<organism evidence="2 3">
    <name type="scientific">Ambispora leptoticha</name>
    <dbReference type="NCBI Taxonomy" id="144679"/>
    <lineage>
        <taxon>Eukaryota</taxon>
        <taxon>Fungi</taxon>
        <taxon>Fungi incertae sedis</taxon>
        <taxon>Mucoromycota</taxon>
        <taxon>Glomeromycotina</taxon>
        <taxon>Glomeromycetes</taxon>
        <taxon>Archaeosporales</taxon>
        <taxon>Ambisporaceae</taxon>
        <taxon>Ambispora</taxon>
    </lineage>
</organism>
<keyword evidence="3" id="KW-1185">Reference proteome</keyword>
<dbReference type="CDD" id="cd02440">
    <property type="entry name" value="AdoMet_MTases"/>
    <property type="match status" value="1"/>
</dbReference>
<dbReference type="Pfam" id="PF13649">
    <property type="entry name" value="Methyltransf_25"/>
    <property type="match status" value="1"/>
</dbReference>
<dbReference type="SUPFAM" id="SSF53335">
    <property type="entry name" value="S-adenosyl-L-methionine-dependent methyltransferases"/>
    <property type="match status" value="1"/>
</dbReference>
<evidence type="ECO:0000313" key="2">
    <source>
        <dbReference type="EMBL" id="CAG8773100.1"/>
    </source>
</evidence>
<feature type="non-terminal residue" evidence="2">
    <location>
        <position position="128"/>
    </location>
</feature>
<dbReference type="AlphaFoldDB" id="A0A9N9P0F9"/>
<feature type="domain" description="Methyltransferase" evidence="1">
    <location>
        <begin position="11"/>
        <end position="104"/>
    </location>
</feature>
<dbReference type="OrthoDB" id="2013972at2759"/>
<dbReference type="EMBL" id="CAJVPS010053779">
    <property type="protein sequence ID" value="CAG8773100.1"/>
    <property type="molecule type" value="Genomic_DNA"/>
</dbReference>
<dbReference type="PANTHER" id="PTHR43591">
    <property type="entry name" value="METHYLTRANSFERASE"/>
    <property type="match status" value="1"/>
</dbReference>